<protein>
    <submittedName>
        <fullName evidence="4">Uncharacterized protein DUF4115</fullName>
    </submittedName>
</protein>
<evidence type="ECO:0000256" key="1">
    <source>
        <dbReference type="SAM" id="MobiDB-lite"/>
    </source>
</evidence>
<dbReference type="SMART" id="SM00530">
    <property type="entry name" value="HTH_XRE"/>
    <property type="match status" value="1"/>
</dbReference>
<comment type="caution">
    <text evidence="4">The sequence shown here is derived from an EMBL/GenBank/DDBJ whole genome shotgun (WGS) entry which is preliminary data.</text>
</comment>
<dbReference type="OrthoDB" id="9790252at2"/>
<feature type="region of interest" description="Disordered" evidence="1">
    <location>
        <begin position="146"/>
        <end position="176"/>
    </location>
</feature>
<feature type="transmembrane region" description="Helical" evidence="2">
    <location>
        <begin position="115"/>
        <end position="135"/>
    </location>
</feature>
<sequence>MDEVETGQNAAPAQPERAGDILRKAREAQGLTVADIATRTRVPLRHLEAIEASDYSTLPSSTYAVGFSRAYARAMGIDEVQIANIVRSDVAKLGSKKPEYEPYEMTDPSRVPSRGLAIVALGIAIAVLVLVGLWYGTDMFRGSGNASTTTPIAETAPNPAAQTAQPVPAPATPANGQVTLTASDEVWMRVYDADNKTLYLGTMKPGEKFDVPKDAKDPKINIGRADKLAVTLNGAAAPALGTGERAIKDVSVGAPAIAARIAGTPEPQATPTATEATPTRSSERSRTASRPRTPRRALSETQRANLDAVANPPPAATATPNP</sequence>
<keyword evidence="2" id="KW-0472">Membrane</keyword>
<evidence type="ECO:0000313" key="5">
    <source>
        <dbReference type="Proteomes" id="UP000244013"/>
    </source>
</evidence>
<name>A0A2T5UB07_9SPHN</name>
<dbReference type="PANTHER" id="PTHR34475">
    <property type="match status" value="1"/>
</dbReference>
<dbReference type="GO" id="GO:0003677">
    <property type="term" value="F:DNA binding"/>
    <property type="evidence" value="ECO:0007669"/>
    <property type="project" value="InterPro"/>
</dbReference>
<feature type="domain" description="HTH cro/C1-type" evidence="3">
    <location>
        <begin position="21"/>
        <end position="82"/>
    </location>
</feature>
<gene>
    <name evidence="4" type="ORF">C8J25_101190</name>
</gene>
<feature type="compositionally biased region" description="Low complexity" evidence="1">
    <location>
        <begin position="262"/>
        <end position="280"/>
    </location>
</feature>
<dbReference type="AlphaFoldDB" id="A0A2T5UB07"/>
<keyword evidence="2" id="KW-0812">Transmembrane</keyword>
<dbReference type="EMBL" id="QAYE01000001">
    <property type="protein sequence ID" value="PTW48692.1"/>
    <property type="molecule type" value="Genomic_DNA"/>
</dbReference>
<evidence type="ECO:0000256" key="2">
    <source>
        <dbReference type="SAM" id="Phobius"/>
    </source>
</evidence>
<dbReference type="SUPFAM" id="SSF47413">
    <property type="entry name" value="lambda repressor-like DNA-binding domains"/>
    <property type="match status" value="1"/>
</dbReference>
<reference evidence="4 5" key="1">
    <citation type="submission" date="2018-04" db="EMBL/GenBank/DDBJ databases">
        <title>Genomic Encyclopedia of Type Strains, Phase III (KMG-III): the genomes of soil and plant-associated and newly described type strains.</title>
        <authorList>
            <person name="Whitman W."/>
        </authorList>
    </citation>
    <scope>NUCLEOTIDE SEQUENCE [LARGE SCALE GENOMIC DNA]</scope>
    <source>
        <strain evidence="4 5">MA-olki</strain>
    </source>
</reference>
<dbReference type="CDD" id="cd00093">
    <property type="entry name" value="HTH_XRE"/>
    <property type="match status" value="1"/>
</dbReference>
<evidence type="ECO:0000313" key="4">
    <source>
        <dbReference type="EMBL" id="PTW48692.1"/>
    </source>
</evidence>
<accession>A0A2T5UB07</accession>
<dbReference type="InterPro" id="IPR001387">
    <property type="entry name" value="Cro/C1-type_HTH"/>
</dbReference>
<dbReference type="RefSeq" id="WP_107951887.1">
    <property type="nucleotide sequence ID" value="NZ_QAYE01000001.1"/>
</dbReference>
<dbReference type="GeneID" id="91004292"/>
<feature type="region of interest" description="Disordered" evidence="1">
    <location>
        <begin position="261"/>
        <end position="322"/>
    </location>
</feature>
<proteinExistence type="predicted"/>
<dbReference type="Gene3D" id="1.10.260.40">
    <property type="entry name" value="lambda repressor-like DNA-binding domains"/>
    <property type="match status" value="1"/>
</dbReference>
<feature type="compositionally biased region" description="Low complexity" evidence="1">
    <location>
        <begin position="156"/>
        <end position="166"/>
    </location>
</feature>
<dbReference type="Pfam" id="PF13413">
    <property type="entry name" value="HTH_25"/>
    <property type="match status" value="1"/>
</dbReference>
<dbReference type="Proteomes" id="UP000244013">
    <property type="component" value="Unassembled WGS sequence"/>
</dbReference>
<dbReference type="Pfam" id="PF13464">
    <property type="entry name" value="RodZ_C"/>
    <property type="match status" value="1"/>
</dbReference>
<dbReference type="InterPro" id="IPR010982">
    <property type="entry name" value="Lambda_DNA-bd_dom_sf"/>
</dbReference>
<organism evidence="4 5">
    <name type="scientific">Sphingomonas faeni</name>
    <dbReference type="NCBI Taxonomy" id="185950"/>
    <lineage>
        <taxon>Bacteria</taxon>
        <taxon>Pseudomonadati</taxon>
        <taxon>Pseudomonadota</taxon>
        <taxon>Alphaproteobacteria</taxon>
        <taxon>Sphingomonadales</taxon>
        <taxon>Sphingomonadaceae</taxon>
        <taxon>Sphingomonas</taxon>
    </lineage>
</organism>
<feature type="compositionally biased region" description="Pro residues" evidence="1">
    <location>
        <begin position="311"/>
        <end position="322"/>
    </location>
</feature>
<dbReference type="InterPro" id="IPR050400">
    <property type="entry name" value="Bact_Cytoskel_RodZ"/>
</dbReference>
<keyword evidence="2" id="KW-1133">Transmembrane helix</keyword>
<dbReference type="PANTHER" id="PTHR34475:SF1">
    <property type="entry name" value="CYTOSKELETON PROTEIN RODZ"/>
    <property type="match status" value="1"/>
</dbReference>
<evidence type="ECO:0000259" key="3">
    <source>
        <dbReference type="SMART" id="SM00530"/>
    </source>
</evidence>
<dbReference type="InterPro" id="IPR025194">
    <property type="entry name" value="RodZ-like_C"/>
</dbReference>